<evidence type="ECO:0000256" key="5">
    <source>
        <dbReference type="ARBA" id="ARBA00022824"/>
    </source>
</evidence>
<evidence type="ECO:0000256" key="7">
    <source>
        <dbReference type="ARBA" id="ARBA00023136"/>
    </source>
</evidence>
<evidence type="ECO:0000256" key="1">
    <source>
        <dbReference type="ARBA" id="ARBA00004922"/>
    </source>
</evidence>
<comment type="similarity">
    <text evidence="10">Belongs to the glycosyltransferase group 1 family.</text>
</comment>
<evidence type="ECO:0000313" key="14">
    <source>
        <dbReference type="WBParaSite" id="Gr19_v10_g257.t2"/>
    </source>
</evidence>
<dbReference type="Gene3D" id="1.50.40.10">
    <property type="entry name" value="Mitochondrial carrier domain"/>
    <property type="match status" value="1"/>
</dbReference>
<dbReference type="GO" id="GO:0004378">
    <property type="term" value="F:GDP-Man:Man(1)GlcNAc(2)-PP-Dol alpha-1,3-mannosyltransferase activity"/>
    <property type="evidence" value="ECO:0007669"/>
    <property type="project" value="UniProtKB-UniRule"/>
</dbReference>
<dbReference type="PANTHER" id="PTHR45918">
    <property type="entry name" value="ALPHA-1,3/1,6-MANNOSYLTRANSFERASE ALG2"/>
    <property type="match status" value="1"/>
</dbReference>
<dbReference type="EC" id="2.4.1.257" evidence="10"/>
<dbReference type="SUPFAM" id="SSF53756">
    <property type="entry name" value="UDP-Glycosyltransferase/glycogen phosphorylase"/>
    <property type="match status" value="1"/>
</dbReference>
<comment type="function">
    <text evidence="10">Mannosylates Man(2)GlcNAc(2)-dolichol diphosphate and Man(1)GlcNAc(2)-dolichol diphosphate to form Man(3)GlcNAc(2)-dolichol diphosphate.</text>
</comment>
<comment type="pathway">
    <text evidence="1 10">Protein modification; protein glycosylation.</text>
</comment>
<dbReference type="Gene3D" id="3.40.50.2000">
    <property type="entry name" value="Glycogen Phosphorylase B"/>
    <property type="match status" value="1"/>
</dbReference>
<dbReference type="PANTHER" id="PTHR45918:SF1">
    <property type="entry name" value="ALPHA-1,3_1,6-MANNOSYLTRANSFERASE ALG2"/>
    <property type="match status" value="1"/>
</dbReference>
<dbReference type="EC" id="2.4.1.132" evidence="10"/>
<evidence type="ECO:0000256" key="6">
    <source>
        <dbReference type="ARBA" id="ARBA00022989"/>
    </source>
</evidence>
<sequence>MAQDPPNVDMFSNNNCHPITFANTLMKLGHEPYPLSRGKKWILFGESVYFHPNIFKYLTNVCRSHGFMTICTGFGANLVAFVAYDFFCTFTARFMDQSYPEIGGKMDDDMLQVDNANDLDNYQLFRVTLRQAIRDTISHSIGTVVARPFIVVMVRQIAQHISNEYKYQPINFLQPLLHIGAQEGPAGFFSGLVPQLVSEFFFVWGMVSLGYGVELSIRYLEKDQDPSDLTLFTHLRSSYNFLVRWLVNGWRYRFDVVSTVLAVSGSGLAVSMLPFSPSFTHWSDAYDYMLPSEIYRGQKIVFRSENGPVRVGADGKLTECLYTLFLSLNRGHRVTVVTNNFSKDHCFPELLDFEQGISFDQSNTTIYTTRKWSSKKYLEVVNYNFPRTIFGKCYALCAFIRFCLAALYICLCHRDSDVIVSDLISAPLPILRLLTKCGLLFYCHFPDQLLTKRDSFWKSVYRTLIDRVEAWSMGWADKVLVNSHFTEGVVRDTFPSLSNWPLTVLYPPLNCDSINSQCRKMEQSLVKNAEELSIAKLDELKSRMGRGETTNIFLSINRFERKKGVELAVCAFANLRKALAAENRQTEFDDCFLVLAGGYDKRNAENIAYHRQLVEIVDEVGLQKHVKFVLSPGDFTKIWLLKHATLVVYTPEREHFGIVPLEAMFMRCPVVAVNSGGPLESIGDGTTGFLRDSDPEEFGKVMKMAVDEPTQMRELGKAGRIRVENHFSFAAFSDKIDQIVGKLCNSSRQQ</sequence>
<evidence type="ECO:0000256" key="9">
    <source>
        <dbReference type="ARBA" id="ARBA00045104"/>
    </source>
</evidence>
<name>A0A914HLY7_GLORO</name>
<dbReference type="WBParaSite" id="Gr19_v10_g257.t2">
    <property type="protein sequence ID" value="Gr19_v10_g257.t2"/>
    <property type="gene ID" value="Gr19_v10_g257"/>
</dbReference>
<dbReference type="GO" id="GO:0005789">
    <property type="term" value="C:endoplasmic reticulum membrane"/>
    <property type="evidence" value="ECO:0007669"/>
    <property type="project" value="UniProtKB-SubCell"/>
</dbReference>
<dbReference type="GO" id="GO:0102704">
    <property type="term" value="F:GDP-Man:Man(2)GlcNAc(2)-PP-Dol alpha-1,6-mannosyltransferase activity"/>
    <property type="evidence" value="ECO:0007669"/>
    <property type="project" value="UniProtKB-UniRule"/>
</dbReference>
<evidence type="ECO:0000256" key="4">
    <source>
        <dbReference type="ARBA" id="ARBA00022692"/>
    </source>
</evidence>
<keyword evidence="2 10" id="KW-0328">Glycosyltransferase</keyword>
<dbReference type="Pfam" id="PF13439">
    <property type="entry name" value="Glyco_transf_4"/>
    <property type="match status" value="1"/>
</dbReference>
<feature type="domain" description="Glycosyl transferase family 1" evidence="11">
    <location>
        <begin position="542"/>
        <end position="720"/>
    </location>
</feature>
<proteinExistence type="inferred from homology"/>
<comment type="catalytic activity">
    <reaction evidence="9 10">
        <text>an alpha-D-Man-(1-&gt;3)-beta-D-Man-(1-&gt;4)-beta-D-GlcNAc-(1-&gt;4)-alpha-D-GlcNAc-diphospho-di-trans,poly-cis-dolichol + GDP-alpha-D-mannose = an alpha-D-Man-(1-&gt;3)-[alpha-D-Man-(1-&gt;6)]-beta-D-Man-(1-&gt;4)-beta-D-GlcNAc-(1-&gt;4)-alpha-D-GlcNAc-diphospho-di-trans,poly-cis-dolichol + GDP + H(+)</text>
        <dbReference type="Rhea" id="RHEA:29519"/>
        <dbReference type="Rhea" id="RHEA-COMP:19513"/>
        <dbReference type="Rhea" id="RHEA-COMP:19515"/>
        <dbReference type="ChEBI" id="CHEBI:15378"/>
        <dbReference type="ChEBI" id="CHEBI:57527"/>
        <dbReference type="ChEBI" id="CHEBI:58189"/>
        <dbReference type="ChEBI" id="CHEBI:132510"/>
        <dbReference type="ChEBI" id="CHEBI:132511"/>
        <dbReference type="EC" id="2.4.1.257"/>
    </reaction>
    <physiologicalReaction direction="left-to-right" evidence="9 10">
        <dbReference type="Rhea" id="RHEA:29520"/>
    </physiologicalReaction>
</comment>
<evidence type="ECO:0000313" key="13">
    <source>
        <dbReference type="Proteomes" id="UP000887572"/>
    </source>
</evidence>
<dbReference type="AlphaFoldDB" id="A0A914HLY7"/>
<dbReference type="SUPFAM" id="SSF103506">
    <property type="entry name" value="Mitochondrial carrier"/>
    <property type="match status" value="1"/>
</dbReference>
<organism evidence="13 14">
    <name type="scientific">Globodera rostochiensis</name>
    <name type="common">Golden nematode worm</name>
    <name type="synonym">Heterodera rostochiensis</name>
    <dbReference type="NCBI Taxonomy" id="31243"/>
    <lineage>
        <taxon>Eukaryota</taxon>
        <taxon>Metazoa</taxon>
        <taxon>Ecdysozoa</taxon>
        <taxon>Nematoda</taxon>
        <taxon>Chromadorea</taxon>
        <taxon>Rhabditida</taxon>
        <taxon>Tylenchina</taxon>
        <taxon>Tylenchomorpha</taxon>
        <taxon>Tylenchoidea</taxon>
        <taxon>Heteroderidae</taxon>
        <taxon>Heteroderinae</taxon>
        <taxon>Globodera</taxon>
    </lineage>
</organism>
<keyword evidence="5" id="KW-0256">Endoplasmic reticulum</keyword>
<evidence type="ECO:0000259" key="11">
    <source>
        <dbReference type="Pfam" id="PF00534"/>
    </source>
</evidence>
<feature type="domain" description="Glycosyltransferase subfamily 4-like N-terminal" evidence="12">
    <location>
        <begin position="329"/>
        <end position="512"/>
    </location>
</feature>
<dbReference type="Proteomes" id="UP000887572">
    <property type="component" value="Unplaced"/>
</dbReference>
<reference evidence="14" key="1">
    <citation type="submission" date="2022-11" db="UniProtKB">
        <authorList>
            <consortium name="WormBaseParasite"/>
        </authorList>
    </citation>
    <scope>IDENTIFICATION</scope>
</reference>
<protein>
    <recommendedName>
        <fullName evidence="10">Alpha-1,3/1,6-mannosyltransferase ALG2</fullName>
        <ecNumber evidence="10">2.4.1.132</ecNumber>
        <ecNumber evidence="10">2.4.1.257</ecNumber>
    </recommendedName>
    <alternativeName>
        <fullName evidence="10">GDP-Man:Man(1)GlcNAc(2)-PP-Dol alpha-1,3-mannosyltransferase</fullName>
    </alternativeName>
</protein>
<evidence type="ECO:0000259" key="12">
    <source>
        <dbReference type="Pfam" id="PF13439"/>
    </source>
</evidence>
<comment type="subcellular location">
    <subcellularLocation>
        <location evidence="10">Endoplasmic reticulum membrane</location>
        <topology evidence="10">Single-pass membrane protein</topology>
    </subcellularLocation>
</comment>
<keyword evidence="7" id="KW-0472">Membrane</keyword>
<evidence type="ECO:0000256" key="8">
    <source>
        <dbReference type="ARBA" id="ARBA00045103"/>
    </source>
</evidence>
<keyword evidence="6" id="KW-1133">Transmembrane helix</keyword>
<evidence type="ECO:0000256" key="10">
    <source>
        <dbReference type="RuleBase" id="RU367136"/>
    </source>
</evidence>
<dbReference type="InterPro" id="IPR023395">
    <property type="entry name" value="MCP_dom_sf"/>
</dbReference>
<comment type="catalytic activity">
    <reaction evidence="8 10">
        <text>a beta-D-Man-(1-&gt;4)-beta-D-GlcNAc-(1-&gt;4)-alpha-D-GlcNAc-diphospho-di-trans,poly-cis-dolichol + GDP-alpha-D-mannose = an alpha-D-Man-(1-&gt;3)-beta-D-Man-(1-&gt;4)-beta-D-GlcNAc-(1-&gt;4)-alpha-D-GlcNAc-diphospho-di-trans,poly-cis-dolichol + GDP + H(+)</text>
        <dbReference type="Rhea" id="RHEA:29515"/>
        <dbReference type="Rhea" id="RHEA-COMP:19511"/>
        <dbReference type="Rhea" id="RHEA-COMP:19513"/>
        <dbReference type="ChEBI" id="CHEBI:15378"/>
        <dbReference type="ChEBI" id="CHEBI:57527"/>
        <dbReference type="ChEBI" id="CHEBI:58189"/>
        <dbReference type="ChEBI" id="CHEBI:58472"/>
        <dbReference type="ChEBI" id="CHEBI:132510"/>
        <dbReference type="EC" id="2.4.1.132"/>
    </reaction>
    <physiologicalReaction direction="left-to-right" evidence="8 10">
        <dbReference type="Rhea" id="RHEA:29516"/>
    </physiologicalReaction>
</comment>
<evidence type="ECO:0000256" key="3">
    <source>
        <dbReference type="ARBA" id="ARBA00022679"/>
    </source>
</evidence>
<dbReference type="Pfam" id="PF00534">
    <property type="entry name" value="Glycos_transf_1"/>
    <property type="match status" value="1"/>
</dbReference>
<keyword evidence="4" id="KW-0812">Transmembrane</keyword>
<dbReference type="InterPro" id="IPR028098">
    <property type="entry name" value="Glyco_trans_4-like_N"/>
</dbReference>
<keyword evidence="3 10" id="KW-0808">Transferase</keyword>
<evidence type="ECO:0000256" key="2">
    <source>
        <dbReference type="ARBA" id="ARBA00022676"/>
    </source>
</evidence>
<dbReference type="InterPro" id="IPR001296">
    <property type="entry name" value="Glyco_trans_1"/>
</dbReference>
<accession>A0A914HLY7</accession>
<keyword evidence="13" id="KW-1185">Reference proteome</keyword>
<dbReference type="InterPro" id="IPR027054">
    <property type="entry name" value="ALG2"/>
</dbReference>